<dbReference type="InterPro" id="IPR006680">
    <property type="entry name" value="Amidohydro-rel"/>
</dbReference>
<dbReference type="Pfam" id="PF04909">
    <property type="entry name" value="Amidohydro_2"/>
    <property type="match status" value="1"/>
</dbReference>
<dbReference type="PATRIC" id="fig|1225564.3.peg.6094"/>
<dbReference type="PANTHER" id="PTHR35563:SF2">
    <property type="entry name" value="BARREL METAL-DEPENDENT HYDROLASE, PUTATIVE (AFU_ORTHOLOGUE AFUA_1G16240)-RELATED"/>
    <property type="match status" value="1"/>
</dbReference>
<dbReference type="InterPro" id="IPR052358">
    <property type="entry name" value="Aro_Compnd_Degr_Hydrolases"/>
</dbReference>
<reference evidence="3 4" key="1">
    <citation type="submission" date="2015-05" db="EMBL/GenBank/DDBJ databases">
        <title>Draft genome sequence of Microvirga vignae strain BR3299, a novel nitrogen fixing bacteria isolated from Brazil semi-aired region.</title>
        <authorList>
            <person name="Zilli J.E."/>
            <person name="Passos S.R."/>
            <person name="Leite J."/>
            <person name="Baldani J.I."/>
            <person name="Xavier G.R."/>
            <person name="Rumjaneck N.G."/>
            <person name="Simoes-Araujo J.L."/>
        </authorList>
    </citation>
    <scope>NUCLEOTIDE SEQUENCE [LARGE SCALE GENOMIC DNA]</scope>
    <source>
        <strain evidence="3 4">BR3299</strain>
    </source>
</reference>
<evidence type="ECO:0000256" key="1">
    <source>
        <dbReference type="SAM" id="MobiDB-lite"/>
    </source>
</evidence>
<dbReference type="AlphaFoldDB" id="A0A0H1R7S9"/>
<keyword evidence="4" id="KW-1185">Reference proteome</keyword>
<name>A0A0H1R7S9_9HYPH</name>
<dbReference type="STRING" id="1225564.AA309_23390"/>
<dbReference type="PANTHER" id="PTHR35563">
    <property type="entry name" value="BARREL METAL-DEPENDENT HYDROLASE, PUTATIVE (AFU_ORTHOLOGUE AFUA_1G16240)-RELATED"/>
    <property type="match status" value="1"/>
</dbReference>
<comment type="caution">
    <text evidence="3">The sequence shown here is derived from an EMBL/GenBank/DDBJ whole genome shotgun (WGS) entry which is preliminary data.</text>
</comment>
<feature type="region of interest" description="Disordered" evidence="1">
    <location>
        <begin position="1"/>
        <end position="29"/>
    </location>
</feature>
<dbReference type="Proteomes" id="UP000035489">
    <property type="component" value="Unassembled WGS sequence"/>
</dbReference>
<protein>
    <recommendedName>
        <fullName evidence="2">Amidohydrolase-related domain-containing protein</fullName>
    </recommendedName>
</protein>
<proteinExistence type="predicted"/>
<organism evidence="3 4">
    <name type="scientific">Microvirga vignae</name>
    <dbReference type="NCBI Taxonomy" id="1225564"/>
    <lineage>
        <taxon>Bacteria</taxon>
        <taxon>Pseudomonadati</taxon>
        <taxon>Pseudomonadota</taxon>
        <taxon>Alphaproteobacteria</taxon>
        <taxon>Hyphomicrobiales</taxon>
        <taxon>Methylobacteriaceae</taxon>
        <taxon>Microvirga</taxon>
    </lineage>
</organism>
<dbReference type="GO" id="GO:0016787">
    <property type="term" value="F:hydrolase activity"/>
    <property type="evidence" value="ECO:0007669"/>
    <property type="project" value="InterPro"/>
</dbReference>
<dbReference type="InterPro" id="IPR032466">
    <property type="entry name" value="Metal_Hydrolase"/>
</dbReference>
<evidence type="ECO:0000259" key="2">
    <source>
        <dbReference type="Pfam" id="PF04909"/>
    </source>
</evidence>
<dbReference type="Gene3D" id="3.20.20.140">
    <property type="entry name" value="Metal-dependent hydrolases"/>
    <property type="match status" value="1"/>
</dbReference>
<evidence type="ECO:0000313" key="4">
    <source>
        <dbReference type="Proteomes" id="UP000035489"/>
    </source>
</evidence>
<evidence type="ECO:0000313" key="3">
    <source>
        <dbReference type="EMBL" id="KLK90866.1"/>
    </source>
</evidence>
<dbReference type="EMBL" id="LCYG01000064">
    <property type="protein sequence ID" value="KLK90866.1"/>
    <property type="molecule type" value="Genomic_DNA"/>
</dbReference>
<sequence length="314" mass="33925">MRTHAAAAPGSAQPSDMSRRTSRPRTAVPPGACDCHVHVFQPERFSYAPDRTYTPGAAPVEGLDVVRKSLGISRVVLVQPSVYGTDNRCLLSALATLGPDVARGVAVIDPETVSDVTLHELYKAGVRGVRVNLESKGERNSGLALSAISATSERVAPFGLAVQVYADLRLIADIADDIAQLRAPLILDHFGGAKAALGVEQYGFRALTELLRDNAVWVKLSGVYRASQDKPTFSDMRPIAEALIEANSERLVWASDWPHTGGLAERAARQPTDIEPFQQVDDAHVLDLLGEWVGDPARRDRILVDNAAELFDFA</sequence>
<dbReference type="SUPFAM" id="SSF51556">
    <property type="entry name" value="Metallo-dependent hydrolases"/>
    <property type="match status" value="1"/>
</dbReference>
<gene>
    <name evidence="3" type="ORF">AA309_23390</name>
</gene>
<feature type="domain" description="Amidohydrolase-related" evidence="2">
    <location>
        <begin position="33"/>
        <end position="313"/>
    </location>
</feature>
<accession>A0A0H1R7S9</accession>